<evidence type="ECO:0000259" key="1">
    <source>
        <dbReference type="Pfam" id="PF21599"/>
    </source>
</evidence>
<dbReference type="InterPro" id="IPR048325">
    <property type="entry name" value="ZSWIM3_N"/>
</dbReference>
<dbReference type="STRING" id="400682.A0A1X7UT13"/>
<protein>
    <recommendedName>
        <fullName evidence="1">ZSWIM3 N-terminal domain-containing protein</fullName>
    </recommendedName>
</protein>
<dbReference type="InParanoid" id="A0A1X7UT13"/>
<dbReference type="Pfam" id="PF21599">
    <property type="entry name" value="ZSWIM3_N"/>
    <property type="match status" value="1"/>
</dbReference>
<reference evidence="2" key="1">
    <citation type="submission" date="2017-05" db="UniProtKB">
        <authorList>
            <consortium name="EnsemblMetazoa"/>
        </authorList>
    </citation>
    <scope>IDENTIFICATION</scope>
</reference>
<accession>A0A1X7UT13</accession>
<dbReference type="AlphaFoldDB" id="A0A1X7UT13"/>
<proteinExistence type="predicted"/>
<organism evidence="2">
    <name type="scientific">Amphimedon queenslandica</name>
    <name type="common">Sponge</name>
    <dbReference type="NCBI Taxonomy" id="400682"/>
    <lineage>
        <taxon>Eukaryota</taxon>
        <taxon>Metazoa</taxon>
        <taxon>Porifera</taxon>
        <taxon>Demospongiae</taxon>
        <taxon>Heteroscleromorpha</taxon>
        <taxon>Haplosclerida</taxon>
        <taxon>Niphatidae</taxon>
        <taxon>Amphimedon</taxon>
    </lineage>
</organism>
<dbReference type="EnsemblMetazoa" id="Aqu2.1.30923_001">
    <property type="protein sequence ID" value="Aqu2.1.30923_001"/>
    <property type="gene ID" value="Aqu2.1.30923"/>
</dbReference>
<name>A0A1X7UT13_AMPQE</name>
<sequence>MVAYTWANVKALYQQESIETLSKDFFRSIISGYPSGSRRHFARLSILRKSTAHASELLTLTNCGKMAMKADIIFGDKFSSENKLEAKIASYQNKNFVQLTRQDSRTLDHALKRHPKRMERANPALLYYTIHFACVIGGKGYKNEGTGQGLQQLTIKQSCKAGIKEILRDDAQSLVTEVVQDHNYEVDKGVLVSRPKRPSGLWTIGSMSCTTLGTRNFYLINQ</sequence>
<feature type="domain" description="ZSWIM3 N-terminal" evidence="1">
    <location>
        <begin position="74"/>
        <end position="183"/>
    </location>
</feature>
<evidence type="ECO:0000313" key="2">
    <source>
        <dbReference type="EnsemblMetazoa" id="Aqu2.1.30923_001"/>
    </source>
</evidence>